<keyword evidence="11" id="KW-1185">Reference proteome</keyword>
<evidence type="ECO:0000313" key="10">
    <source>
        <dbReference type="Ensembl" id="ENSRFEP00010003123.1"/>
    </source>
</evidence>
<evidence type="ECO:0000313" key="11">
    <source>
        <dbReference type="Proteomes" id="UP000472240"/>
    </source>
</evidence>
<dbReference type="FunFam" id="2.10.110.10:FF:000052">
    <property type="entry name" value="Four and a half LIM domains 1"/>
    <property type="match status" value="1"/>
</dbReference>
<dbReference type="CDD" id="cd09424">
    <property type="entry name" value="LIM2_FHL1"/>
    <property type="match status" value="1"/>
</dbReference>
<feature type="region of interest" description="Disordered" evidence="8">
    <location>
        <begin position="1"/>
        <end position="35"/>
    </location>
</feature>
<dbReference type="FunFam" id="2.10.110.10:FF:000050">
    <property type="entry name" value="Four and a half LIM domains protein 1"/>
    <property type="match status" value="1"/>
</dbReference>
<dbReference type="InParanoid" id="A0A671DUJ2"/>
<keyword evidence="2" id="KW-0963">Cytoplasm</keyword>
<sequence length="401" mass="44260">MLCPPTHTHQEVPKGEPEAGREVSGSLSRTQPLKQRVCAPPSSAAGIAGKHLSSKQLLHADGAQSCVSLCVKQVLLSCLLRQLLHYSHHCREPPHSPESLSGQHKLWSTCPPQGSGKQHNGISQQGFLPSPQGLTGHWPSGPWGATLRGAFFPGVIAKYLLTWHLQAPHDITQLSPGASAAERAGLSIGHLFYLLASTGPSRYRVGTMAEKFDCHYCRDPLQGKKYVEKDGHHSCLKCFDKFCANTCVDCRKPISADCKEVHYKNRYWHDTCFRCSKCLHPLANETFVAKDNKILCNKCTTREESLKCKGCFKPIVPGDQNVEYKGIVWHKDCFTCSNCKQVIGTGSFFPKGEDFYCTTCHETKFAKHCVKCNKGLVKAPVWWPMKDNPGTTTASTAKNAP</sequence>
<feature type="domain" description="LIM zinc-binding" evidence="9">
    <location>
        <begin position="306"/>
        <end position="367"/>
    </location>
</feature>
<dbReference type="GeneTree" id="ENSGT00940000154833"/>
<name>A0A671DUJ2_RHIFE</name>
<reference evidence="10" key="5">
    <citation type="submission" date="2025-09" db="UniProtKB">
        <authorList>
            <consortium name="Ensembl"/>
        </authorList>
    </citation>
    <scope>IDENTIFICATION</scope>
</reference>
<dbReference type="GO" id="GO:0005737">
    <property type="term" value="C:cytoplasm"/>
    <property type="evidence" value="ECO:0007669"/>
    <property type="project" value="UniProtKB-SubCell"/>
</dbReference>
<evidence type="ECO:0000256" key="6">
    <source>
        <dbReference type="ARBA" id="ARBA00023038"/>
    </source>
</evidence>
<dbReference type="InterPro" id="IPR042997">
    <property type="entry name" value="Fhl1"/>
</dbReference>
<dbReference type="Gene3D" id="2.10.110.10">
    <property type="entry name" value="Cysteine Rich Protein"/>
    <property type="match status" value="2"/>
</dbReference>
<dbReference type="GO" id="GO:0044325">
    <property type="term" value="F:transmembrane transporter binding"/>
    <property type="evidence" value="ECO:0007669"/>
    <property type="project" value="TreeGrafter"/>
</dbReference>
<evidence type="ECO:0000256" key="7">
    <source>
        <dbReference type="PROSITE-ProRule" id="PRU00125"/>
    </source>
</evidence>
<dbReference type="InterPro" id="IPR001781">
    <property type="entry name" value="Znf_LIM"/>
</dbReference>
<organism evidence="10 11">
    <name type="scientific">Rhinolophus ferrumequinum</name>
    <name type="common">Greater horseshoe bat</name>
    <dbReference type="NCBI Taxonomy" id="59479"/>
    <lineage>
        <taxon>Eukaryota</taxon>
        <taxon>Metazoa</taxon>
        <taxon>Chordata</taxon>
        <taxon>Craniata</taxon>
        <taxon>Vertebrata</taxon>
        <taxon>Euteleostomi</taxon>
        <taxon>Mammalia</taxon>
        <taxon>Eutheria</taxon>
        <taxon>Laurasiatheria</taxon>
        <taxon>Chiroptera</taxon>
        <taxon>Yinpterochiroptera</taxon>
        <taxon>Rhinolophoidea</taxon>
        <taxon>Rhinolophidae</taxon>
        <taxon>Rhinolophinae</taxon>
        <taxon>Rhinolophus</taxon>
    </lineage>
</organism>
<keyword evidence="5" id="KW-0007">Acetylation</keyword>
<dbReference type="Proteomes" id="UP000472240">
    <property type="component" value="Chromosome 1"/>
</dbReference>
<dbReference type="AlphaFoldDB" id="A0A671DUJ2"/>
<dbReference type="SMART" id="SM00132">
    <property type="entry name" value="LIM"/>
    <property type="match status" value="2"/>
</dbReference>
<evidence type="ECO:0000259" key="9">
    <source>
        <dbReference type="PROSITE" id="PS50023"/>
    </source>
</evidence>
<accession>A0A671DUJ2</accession>
<reference evidence="10 11" key="2">
    <citation type="journal article" date="2018" name="Annu Rev Anim Biosci">
        <title>Bat Biology, Genomes, and the Bat1K Project: To Generate Chromosome-Level Genomes for All Living Bat Species.</title>
        <authorList>
            <person name="Teeling E.C."/>
            <person name="Vernes S.C."/>
            <person name="Davalos L.M."/>
            <person name="Ray D.A."/>
            <person name="Gilbert M.T.P."/>
            <person name="Myers E."/>
        </authorList>
    </citation>
    <scope>NUCLEOTIDE SEQUENCE</scope>
</reference>
<comment type="subcellular location">
    <subcellularLocation>
        <location evidence="1">Cytoplasm</location>
    </subcellularLocation>
</comment>
<dbReference type="GO" id="GO:0046872">
    <property type="term" value="F:metal ion binding"/>
    <property type="evidence" value="ECO:0007669"/>
    <property type="project" value="UniProtKB-KW"/>
</dbReference>
<keyword evidence="4 7" id="KW-0862">Zinc</keyword>
<dbReference type="SUPFAM" id="SSF57716">
    <property type="entry name" value="Glucocorticoid receptor-like (DNA-binding domain)"/>
    <property type="match status" value="3"/>
</dbReference>
<feature type="compositionally biased region" description="Basic and acidic residues" evidence="8">
    <location>
        <begin position="8"/>
        <end position="21"/>
    </location>
</feature>
<dbReference type="PROSITE" id="PS00478">
    <property type="entry name" value="LIM_DOMAIN_1"/>
    <property type="match status" value="1"/>
</dbReference>
<evidence type="ECO:0000256" key="8">
    <source>
        <dbReference type="SAM" id="MobiDB-lite"/>
    </source>
</evidence>
<dbReference type="GO" id="GO:0007517">
    <property type="term" value="P:muscle organ development"/>
    <property type="evidence" value="ECO:0007669"/>
    <property type="project" value="InterPro"/>
</dbReference>
<proteinExistence type="predicted"/>
<dbReference type="Ensembl" id="ENSRFET00010003433.1">
    <property type="protein sequence ID" value="ENSRFEP00010003123.1"/>
    <property type="gene ID" value="ENSRFEG00010002206.1"/>
</dbReference>
<dbReference type="Pfam" id="PF00412">
    <property type="entry name" value="LIM"/>
    <property type="match status" value="2"/>
</dbReference>
<dbReference type="PANTHER" id="PTHR47029:SF2">
    <property type="entry name" value="FOUR AND A HALF LIM DOMAINS PROTEIN 1"/>
    <property type="match status" value="1"/>
</dbReference>
<keyword evidence="3 7" id="KW-0479">Metal-binding</keyword>
<evidence type="ECO:0000256" key="4">
    <source>
        <dbReference type="ARBA" id="ARBA00022833"/>
    </source>
</evidence>
<dbReference type="CDD" id="cd09344">
    <property type="entry name" value="LIM1_FHL1"/>
    <property type="match status" value="1"/>
</dbReference>
<protein>
    <recommendedName>
        <fullName evidence="9">LIM zinc-binding domain-containing protein</fullName>
    </recommendedName>
</protein>
<keyword evidence="6 7" id="KW-0440">LIM domain</keyword>
<evidence type="ECO:0000256" key="5">
    <source>
        <dbReference type="ARBA" id="ARBA00022990"/>
    </source>
</evidence>
<reference evidence="11" key="3">
    <citation type="submission" date="2018-12" db="EMBL/GenBank/DDBJ databases">
        <title>G10K-VGP greater horseshoe bat female genome, primary haplotype.</title>
        <authorList>
            <person name="Teeling E."/>
            <person name="Myers G."/>
            <person name="Vernes S."/>
            <person name="Pippel M."/>
            <person name="Winkler S."/>
            <person name="Fedrigo O."/>
            <person name="Rhie A."/>
            <person name="Koren S."/>
            <person name="Phillippy A."/>
            <person name="Lewin H."/>
            <person name="Damas J."/>
            <person name="Howe K."/>
            <person name="Mountcastle J."/>
            <person name="Jarvis E.D."/>
        </authorList>
    </citation>
    <scope>NUCLEOTIDE SEQUENCE [LARGE SCALE GENOMIC DNA]</scope>
</reference>
<dbReference type="PROSITE" id="PS50023">
    <property type="entry name" value="LIM_DOMAIN_2"/>
    <property type="match status" value="2"/>
</dbReference>
<evidence type="ECO:0000256" key="1">
    <source>
        <dbReference type="ARBA" id="ARBA00004496"/>
    </source>
</evidence>
<evidence type="ECO:0000256" key="2">
    <source>
        <dbReference type="ARBA" id="ARBA00022490"/>
    </source>
</evidence>
<dbReference type="PANTHER" id="PTHR47029">
    <property type="entry name" value="FOUR AND A HALF LIM DOMAINS PROTEIN 1"/>
    <property type="match status" value="1"/>
</dbReference>
<reference evidence="10 11" key="1">
    <citation type="journal article" date="2015" name="Annu Rev Anim Biosci">
        <title>The Genome 10K Project: a way forward.</title>
        <authorList>
            <person name="Koepfli K.P."/>
            <person name="Paten B."/>
            <person name="O'Brien S.J."/>
            <person name="Koepfli K.P."/>
            <person name="Paten B."/>
            <person name="Antunes A."/>
            <person name="Belov K."/>
            <person name="Bustamante C."/>
            <person name="Castoe T.A."/>
            <person name="Clawson H."/>
            <person name="Crawford A.J."/>
            <person name="Diekhans M."/>
            <person name="Distel D."/>
            <person name="Durbin R."/>
            <person name="Earl D."/>
            <person name="Fujita M.K."/>
            <person name="Gamble T."/>
            <person name="Georges A."/>
            <person name="Gemmell N."/>
            <person name="Gilbert M.T."/>
            <person name="Graves J.M."/>
            <person name="Green R.E."/>
            <person name="Hickey G."/>
            <person name="Jarvis E.D."/>
            <person name="Johnson W."/>
            <person name="Komissarov A."/>
            <person name="Korf I."/>
            <person name="Kuhn R."/>
            <person name="Larkin D.M."/>
            <person name="Lewin H."/>
            <person name="Lopez J.V."/>
            <person name="Ma J."/>
            <person name="Marques-Bonet T."/>
            <person name="Miller W."/>
            <person name="Murphy R."/>
            <person name="Pevzner P."/>
            <person name="Shapiro B."/>
            <person name="Steiner C."/>
            <person name="Tamazian G."/>
            <person name="Venkatesh B."/>
            <person name="Wang J."/>
            <person name="Wayne R."/>
            <person name="Wiley E."/>
            <person name="Yang H."/>
            <person name="Zhang G."/>
            <person name="Haussler D."/>
            <person name="Ryder O."/>
            <person name="O'Brien S.J."/>
        </authorList>
    </citation>
    <scope>NUCLEOTIDE SEQUENCE</scope>
</reference>
<reference evidence="10" key="4">
    <citation type="submission" date="2025-08" db="UniProtKB">
        <authorList>
            <consortium name="Ensembl"/>
        </authorList>
    </citation>
    <scope>IDENTIFICATION</scope>
</reference>
<gene>
    <name evidence="10" type="primary">FHL1</name>
</gene>
<evidence type="ECO:0000256" key="3">
    <source>
        <dbReference type="ARBA" id="ARBA00022723"/>
    </source>
</evidence>
<feature type="domain" description="LIM zinc-binding" evidence="9">
    <location>
        <begin position="245"/>
        <end position="305"/>
    </location>
</feature>